<dbReference type="InterPro" id="IPR000160">
    <property type="entry name" value="GGDEF_dom"/>
</dbReference>
<dbReference type="PANTHER" id="PTHR45138:SF9">
    <property type="entry name" value="DIGUANYLATE CYCLASE DGCM-RELATED"/>
    <property type="match status" value="1"/>
</dbReference>
<dbReference type="Pfam" id="PF00990">
    <property type="entry name" value="GGDEF"/>
    <property type="match status" value="1"/>
</dbReference>
<keyword evidence="4" id="KW-1185">Reference proteome</keyword>
<dbReference type="Gene3D" id="3.30.70.270">
    <property type="match status" value="1"/>
</dbReference>
<dbReference type="InterPro" id="IPR050469">
    <property type="entry name" value="Diguanylate_Cyclase"/>
</dbReference>
<evidence type="ECO:0000313" key="4">
    <source>
        <dbReference type="Proteomes" id="UP001527882"/>
    </source>
</evidence>
<organism evidence="3 4">
    <name type="scientific">Paenibacillus gyeongsangnamensis</name>
    <dbReference type="NCBI Taxonomy" id="3388067"/>
    <lineage>
        <taxon>Bacteria</taxon>
        <taxon>Bacillati</taxon>
        <taxon>Bacillota</taxon>
        <taxon>Bacilli</taxon>
        <taxon>Bacillales</taxon>
        <taxon>Paenibacillaceae</taxon>
        <taxon>Paenibacillus</taxon>
    </lineage>
</organism>
<feature type="transmembrane region" description="Helical" evidence="1">
    <location>
        <begin position="152"/>
        <end position="171"/>
    </location>
</feature>
<evidence type="ECO:0000256" key="1">
    <source>
        <dbReference type="SAM" id="Phobius"/>
    </source>
</evidence>
<feature type="domain" description="GGDEF" evidence="2">
    <location>
        <begin position="231"/>
        <end position="362"/>
    </location>
</feature>
<proteinExistence type="predicted"/>
<keyword evidence="1" id="KW-1133">Transmembrane helix</keyword>
<evidence type="ECO:0000313" key="3">
    <source>
        <dbReference type="EMBL" id="MCZ8516526.1"/>
    </source>
</evidence>
<dbReference type="InterPro" id="IPR043128">
    <property type="entry name" value="Rev_trsase/Diguanyl_cyclase"/>
</dbReference>
<dbReference type="SMART" id="SM00267">
    <property type="entry name" value="GGDEF"/>
    <property type="match status" value="1"/>
</dbReference>
<reference evidence="3 4" key="1">
    <citation type="submission" date="2022-12" db="EMBL/GenBank/DDBJ databases">
        <title>Draft genome sequence of Paenibacillus sp. dW9.</title>
        <authorList>
            <person name="Choi E.-W."/>
            <person name="Kim D.-U."/>
        </authorList>
    </citation>
    <scope>NUCLEOTIDE SEQUENCE [LARGE SCALE GENOMIC DNA]</scope>
    <source>
        <strain evidence="4">dW9</strain>
    </source>
</reference>
<feature type="transmembrane region" description="Helical" evidence="1">
    <location>
        <begin position="122"/>
        <end position="140"/>
    </location>
</feature>
<gene>
    <name evidence="3" type="ORF">O9H85_29885</name>
</gene>
<dbReference type="NCBIfam" id="TIGR00254">
    <property type="entry name" value="GGDEF"/>
    <property type="match status" value="1"/>
</dbReference>
<dbReference type="PANTHER" id="PTHR45138">
    <property type="entry name" value="REGULATORY COMPONENTS OF SENSORY TRANSDUCTION SYSTEM"/>
    <property type="match status" value="1"/>
</dbReference>
<name>A0ABT4QI11_9BACL</name>
<keyword evidence="1" id="KW-0812">Transmembrane</keyword>
<dbReference type="CDD" id="cd01949">
    <property type="entry name" value="GGDEF"/>
    <property type="match status" value="1"/>
</dbReference>
<keyword evidence="1" id="KW-0472">Membrane</keyword>
<feature type="transmembrane region" description="Helical" evidence="1">
    <location>
        <begin position="21"/>
        <end position="44"/>
    </location>
</feature>
<comment type="caution">
    <text evidence="3">The sequence shown here is derived from an EMBL/GenBank/DDBJ whole genome shotgun (WGS) entry which is preliminary data.</text>
</comment>
<dbReference type="SUPFAM" id="SSF55073">
    <property type="entry name" value="Nucleotide cyclase"/>
    <property type="match status" value="1"/>
</dbReference>
<dbReference type="RefSeq" id="WP_269885062.1">
    <property type="nucleotide sequence ID" value="NZ_JAQAGZ010000024.1"/>
</dbReference>
<evidence type="ECO:0000259" key="2">
    <source>
        <dbReference type="PROSITE" id="PS50887"/>
    </source>
</evidence>
<dbReference type="PROSITE" id="PS50887">
    <property type="entry name" value="GGDEF"/>
    <property type="match status" value="1"/>
</dbReference>
<dbReference type="EMBL" id="JAQAGZ010000024">
    <property type="protein sequence ID" value="MCZ8516526.1"/>
    <property type="molecule type" value="Genomic_DNA"/>
</dbReference>
<protein>
    <submittedName>
        <fullName evidence="3">GGDEF domain-containing protein</fullName>
    </submittedName>
</protein>
<feature type="transmembrane region" description="Helical" evidence="1">
    <location>
        <begin position="101"/>
        <end position="117"/>
    </location>
</feature>
<feature type="transmembrane region" description="Helical" evidence="1">
    <location>
        <begin position="50"/>
        <end position="69"/>
    </location>
</feature>
<dbReference type="Proteomes" id="UP001527882">
    <property type="component" value="Unassembled WGS sequence"/>
</dbReference>
<feature type="transmembrane region" description="Helical" evidence="1">
    <location>
        <begin position="76"/>
        <end position="95"/>
    </location>
</feature>
<sequence>MAFDFQQQISLPKWNRILLNGYWGMVILSIALTVIYNVIATLYLKVQPARILGLYTLWAYGGLLIMEAANARLKRFADYIVILGGGLLAFCLISTYPQVSSTLTALFLPILASVFYFQRRKLVFSFFVSLITFYGTYLSTLKTLPFYGIRELLTMTGILAVGFALAFGIICRGAELLKHLRTTIASEQDLLVKNILMDKMAKTDALTGLYNHMSFHEHLDNLILQGERNGLTFQLALLDIDHFKKVNDSYGHRAGDAVLKKVAGILQDMVSLNDFPARYGGEEFAILFTDMSTDEALLHLEHIRRKIASLRHEELGGNPVTISIGLNTFEKGCLKEQLFAGADNALYRAKRQGRNRTEIYAQEAATLSS</sequence>
<dbReference type="InterPro" id="IPR029787">
    <property type="entry name" value="Nucleotide_cyclase"/>
</dbReference>
<accession>A0ABT4QI11</accession>